<proteinExistence type="predicted"/>
<dbReference type="EMBL" id="MN740356">
    <property type="protein sequence ID" value="QHU02402.1"/>
    <property type="molecule type" value="Genomic_DNA"/>
</dbReference>
<protein>
    <submittedName>
        <fullName evidence="1">Uncharacterized protein</fullName>
    </submittedName>
</protein>
<dbReference type="AlphaFoldDB" id="A0A6C0J9T8"/>
<organism evidence="1">
    <name type="scientific">viral metagenome</name>
    <dbReference type="NCBI Taxonomy" id="1070528"/>
    <lineage>
        <taxon>unclassified sequences</taxon>
        <taxon>metagenomes</taxon>
        <taxon>organismal metagenomes</taxon>
    </lineage>
</organism>
<name>A0A6C0J9T8_9ZZZZ</name>
<sequence>MSRCFGSSSKLSAKEYTCKKRNNNMFCELRGKYIANGNKPVGTTDACVNQKGEISHFINNTVQLQIKKGHEDFFSINDVDSSTNHIGQQFKNHFCSPYNDIITNTDISNNYTGDILTFTDTPHTFFTENIFSYTPILNQINQYAEISTTNLNSTDLFPSGKQIIYENCPTRRGVKVIK</sequence>
<accession>A0A6C0J9T8</accession>
<evidence type="ECO:0000313" key="1">
    <source>
        <dbReference type="EMBL" id="QHU02402.1"/>
    </source>
</evidence>
<reference evidence="1" key="1">
    <citation type="journal article" date="2020" name="Nature">
        <title>Giant virus diversity and host interactions through global metagenomics.</title>
        <authorList>
            <person name="Schulz F."/>
            <person name="Roux S."/>
            <person name="Paez-Espino D."/>
            <person name="Jungbluth S."/>
            <person name="Walsh D.A."/>
            <person name="Denef V.J."/>
            <person name="McMahon K.D."/>
            <person name="Konstantinidis K.T."/>
            <person name="Eloe-Fadrosh E.A."/>
            <person name="Kyrpides N.C."/>
            <person name="Woyke T."/>
        </authorList>
    </citation>
    <scope>NUCLEOTIDE SEQUENCE</scope>
    <source>
        <strain evidence="1">GVMAG-M-3300025880-75</strain>
    </source>
</reference>